<dbReference type="AlphaFoldDB" id="A0A8S1YB23"/>
<organism evidence="1 2">
    <name type="scientific">Paramecium pentaurelia</name>
    <dbReference type="NCBI Taxonomy" id="43138"/>
    <lineage>
        <taxon>Eukaryota</taxon>
        <taxon>Sar</taxon>
        <taxon>Alveolata</taxon>
        <taxon>Ciliophora</taxon>
        <taxon>Intramacronucleata</taxon>
        <taxon>Oligohymenophorea</taxon>
        <taxon>Peniculida</taxon>
        <taxon>Parameciidae</taxon>
        <taxon>Paramecium</taxon>
    </lineage>
</organism>
<accession>A0A8S1YB23</accession>
<proteinExistence type="predicted"/>
<dbReference type="Proteomes" id="UP000689195">
    <property type="component" value="Unassembled WGS sequence"/>
</dbReference>
<sequence>MLLRQYIIILLFRLRNINQRNYLRIYFNLLEQLSQNNIILFNKLLNHYFLNKFEVKLNIIIVIPTQLKISISCFNIKISNSPINDYYVTFPIITDLFIHNYPKQPRNPLNNNKLASQRETALNCSTEQYNQYKMEDIIPKKEKYCKIAKELTSYERELISTQANEVVTAVKRAKHNPKKLRQVNSSLFQLNKIGGLEIKITPKRQNKISRIVLFVITSFFRMYAKIKVVHKGLVFIKTTASETVTNFNDKKQERNPTPPMQPRVISFLSVLLEEGYVLFGMNSAKISMIIKVKIDLQQII</sequence>
<reference evidence="1" key="1">
    <citation type="submission" date="2021-01" db="EMBL/GenBank/DDBJ databases">
        <authorList>
            <consortium name="Genoscope - CEA"/>
            <person name="William W."/>
        </authorList>
    </citation>
    <scope>NUCLEOTIDE SEQUENCE</scope>
</reference>
<gene>
    <name evidence="1" type="ORF">PPENT_87.1.T1570063</name>
</gene>
<evidence type="ECO:0000313" key="2">
    <source>
        <dbReference type="Proteomes" id="UP000689195"/>
    </source>
</evidence>
<dbReference type="EMBL" id="CAJJDO010000157">
    <property type="protein sequence ID" value="CAD8210007.1"/>
    <property type="molecule type" value="Genomic_DNA"/>
</dbReference>
<keyword evidence="2" id="KW-1185">Reference proteome</keyword>
<dbReference type="OrthoDB" id="301236at2759"/>
<name>A0A8S1YB23_9CILI</name>
<comment type="caution">
    <text evidence="1">The sequence shown here is derived from an EMBL/GenBank/DDBJ whole genome shotgun (WGS) entry which is preliminary data.</text>
</comment>
<protein>
    <submittedName>
        <fullName evidence="1">Uncharacterized protein</fullName>
    </submittedName>
</protein>
<evidence type="ECO:0000313" key="1">
    <source>
        <dbReference type="EMBL" id="CAD8210007.1"/>
    </source>
</evidence>